<dbReference type="Proteomes" id="UP000019229">
    <property type="component" value="Chromosome"/>
</dbReference>
<dbReference type="EC" id="2.7.4.3" evidence="6 8"/>
<name>W5UT73_9BACT</name>
<evidence type="ECO:0000256" key="1">
    <source>
        <dbReference type="ARBA" id="ARBA00022679"/>
    </source>
</evidence>
<dbReference type="RefSeq" id="WP_022934746.1">
    <property type="nucleotide sequence ID" value="NZ_CP007154.1"/>
</dbReference>
<keyword evidence="3 6" id="KW-0547">Nucleotide-binding</keyword>
<comment type="catalytic activity">
    <reaction evidence="6 8">
        <text>AMP + ATP = 2 ADP</text>
        <dbReference type="Rhea" id="RHEA:12973"/>
        <dbReference type="ChEBI" id="CHEBI:30616"/>
        <dbReference type="ChEBI" id="CHEBI:456215"/>
        <dbReference type="ChEBI" id="CHEBI:456216"/>
        <dbReference type="EC" id="2.7.4.3"/>
    </reaction>
</comment>
<feature type="binding site" evidence="6">
    <location>
        <position position="129"/>
    </location>
    <ligand>
        <name>ATP</name>
        <dbReference type="ChEBI" id="CHEBI:30616"/>
    </ligand>
</feature>
<dbReference type="HAMAP" id="MF_00235">
    <property type="entry name" value="Adenylate_kinase_Adk"/>
    <property type="match status" value="1"/>
</dbReference>
<dbReference type="Pfam" id="PF05191">
    <property type="entry name" value="ADK_lid"/>
    <property type="match status" value="1"/>
</dbReference>
<dbReference type="InterPro" id="IPR006259">
    <property type="entry name" value="Adenyl_kin_sub"/>
</dbReference>
<dbReference type="KEGG" id="mbc:MYB_01585"/>
<accession>W5UT73</accession>
<dbReference type="STRING" id="743966.MYB_01585"/>
<feature type="binding site" evidence="6">
    <location>
        <position position="135"/>
    </location>
    <ligand>
        <name>Zn(2+)</name>
        <dbReference type="ChEBI" id="CHEBI:29105"/>
        <note>structural</note>
    </ligand>
</feature>
<feature type="binding site" evidence="6">
    <location>
        <position position="38"/>
    </location>
    <ligand>
        <name>AMP</name>
        <dbReference type="ChEBI" id="CHEBI:456215"/>
    </ligand>
</feature>
<feature type="binding site" evidence="6">
    <location>
        <position position="132"/>
    </location>
    <ligand>
        <name>Zn(2+)</name>
        <dbReference type="ChEBI" id="CHEBI:29105"/>
        <note>structural</note>
    </ligand>
</feature>
<gene>
    <name evidence="6 10" type="primary">adk</name>
    <name evidence="10" type="ORF">MYB_01585</name>
</gene>
<dbReference type="InterPro" id="IPR000850">
    <property type="entry name" value="Adenylat/UMP-CMP_kin"/>
</dbReference>
<dbReference type="AlphaFoldDB" id="W5UT73"/>
<dbReference type="InterPro" id="IPR027417">
    <property type="entry name" value="P-loop_NTPase"/>
</dbReference>
<keyword evidence="4 6" id="KW-0418">Kinase</keyword>
<reference evidence="10 11" key="1">
    <citation type="journal article" date="2014" name="Genome Announc.">
        <title>Complete Genome Sequence of Mycoplasma bovoculi Strain M165/69T (ATCC 29104).</title>
        <authorList>
            <person name="Calcutt M.J."/>
            <person name="Foecking M.F."/>
        </authorList>
    </citation>
    <scope>NUCLEOTIDE SEQUENCE [LARGE SCALE GENOMIC DNA]</scope>
    <source>
        <strain evidence="10">M165/69</strain>
    </source>
</reference>
<protein>
    <recommendedName>
        <fullName evidence="6 8">Adenylate kinase</fullName>
        <shortName evidence="6">AK</shortName>
        <ecNumber evidence="6 8">2.7.4.3</ecNumber>
    </recommendedName>
    <alternativeName>
        <fullName evidence="6">ATP-AMP transphosphorylase</fullName>
    </alternativeName>
    <alternativeName>
        <fullName evidence="6">ATP:AMP phosphotransferase</fullName>
    </alternativeName>
    <alternativeName>
        <fullName evidence="6">Adenylate monophosphate kinase</fullName>
    </alternativeName>
</protein>
<keyword evidence="5 6" id="KW-0067">ATP-binding</keyword>
<feature type="region of interest" description="NMP" evidence="6">
    <location>
        <begin position="37"/>
        <end position="66"/>
    </location>
</feature>
<feature type="binding site" evidence="6">
    <location>
        <begin position="138"/>
        <end position="139"/>
    </location>
    <ligand>
        <name>ATP</name>
        <dbReference type="ChEBI" id="CHEBI:30616"/>
    </ligand>
</feature>
<dbReference type="InterPro" id="IPR033690">
    <property type="entry name" value="Adenylat_kinase_CS"/>
</dbReference>
<dbReference type="EMBL" id="CP007154">
    <property type="protein sequence ID" value="AHH45326.1"/>
    <property type="molecule type" value="Genomic_DNA"/>
</dbReference>
<feature type="binding site" evidence="6">
    <location>
        <position position="162"/>
    </location>
    <ligand>
        <name>AMP</name>
        <dbReference type="ChEBI" id="CHEBI:456215"/>
    </ligand>
</feature>
<dbReference type="InterPro" id="IPR036193">
    <property type="entry name" value="ADK_active_lid_dom_sf"/>
</dbReference>
<dbReference type="GO" id="GO:0008270">
    <property type="term" value="F:zinc ion binding"/>
    <property type="evidence" value="ECO:0007669"/>
    <property type="project" value="UniProtKB-UniRule"/>
</dbReference>
<keyword evidence="6" id="KW-0479">Metal-binding</keyword>
<feature type="binding site" evidence="6">
    <location>
        <position position="173"/>
    </location>
    <ligand>
        <name>AMP</name>
        <dbReference type="ChEBI" id="CHEBI:456215"/>
    </ligand>
</feature>
<dbReference type="PROSITE" id="PS00113">
    <property type="entry name" value="ADENYLATE_KINASE"/>
    <property type="match status" value="1"/>
</dbReference>
<dbReference type="HOGENOM" id="CLU_032354_4_1_14"/>
<keyword evidence="1 6" id="KW-0808">Transferase</keyword>
<keyword evidence="11" id="KW-1185">Reference proteome</keyword>
<feature type="binding site" evidence="6">
    <location>
        <begin position="91"/>
        <end position="94"/>
    </location>
    <ligand>
        <name>AMP</name>
        <dbReference type="ChEBI" id="CHEBI:456215"/>
    </ligand>
</feature>
<evidence type="ECO:0000256" key="8">
    <source>
        <dbReference type="RuleBase" id="RU003331"/>
    </source>
</evidence>
<feature type="binding site" evidence="6">
    <location>
        <position position="43"/>
    </location>
    <ligand>
        <name>AMP</name>
        <dbReference type="ChEBI" id="CHEBI:456215"/>
    </ligand>
</feature>
<evidence type="ECO:0000313" key="11">
    <source>
        <dbReference type="Proteomes" id="UP000019229"/>
    </source>
</evidence>
<dbReference type="GO" id="GO:0004017">
    <property type="term" value="F:AMP kinase activity"/>
    <property type="evidence" value="ECO:0007669"/>
    <property type="project" value="UniProtKB-UniRule"/>
</dbReference>
<evidence type="ECO:0000256" key="2">
    <source>
        <dbReference type="ARBA" id="ARBA00022727"/>
    </source>
</evidence>
<dbReference type="GO" id="GO:0005524">
    <property type="term" value="F:ATP binding"/>
    <property type="evidence" value="ECO:0007669"/>
    <property type="project" value="UniProtKB-UniRule"/>
</dbReference>
<feature type="binding site" evidence="6">
    <location>
        <position position="98"/>
    </location>
    <ligand>
        <name>AMP</name>
        <dbReference type="ChEBI" id="CHEBI:456215"/>
    </ligand>
</feature>
<comment type="subcellular location">
    <subcellularLocation>
        <location evidence="6 8">Cytoplasm</location>
    </subcellularLocation>
</comment>
<evidence type="ECO:0000256" key="3">
    <source>
        <dbReference type="ARBA" id="ARBA00022741"/>
    </source>
</evidence>
<feature type="binding site" evidence="6">
    <location>
        <position position="201"/>
    </location>
    <ligand>
        <name>ATP</name>
        <dbReference type="ChEBI" id="CHEBI:30616"/>
    </ligand>
</feature>
<comment type="pathway">
    <text evidence="6">Purine metabolism; AMP biosynthesis via salvage pathway; AMP from ADP: step 1/1.</text>
</comment>
<dbReference type="SUPFAM" id="SSF52540">
    <property type="entry name" value="P-loop containing nucleoside triphosphate hydrolases"/>
    <property type="match status" value="1"/>
</dbReference>
<dbReference type="OrthoDB" id="9805030at2"/>
<evidence type="ECO:0000313" key="10">
    <source>
        <dbReference type="EMBL" id="AHH45326.1"/>
    </source>
</evidence>
<feature type="binding site" evidence="6">
    <location>
        <begin position="64"/>
        <end position="66"/>
    </location>
    <ligand>
        <name>AMP</name>
        <dbReference type="ChEBI" id="CHEBI:456215"/>
    </ligand>
</feature>
<feature type="binding site" evidence="6">
    <location>
        <begin position="17"/>
        <end position="22"/>
    </location>
    <ligand>
        <name>ATP</name>
        <dbReference type="ChEBI" id="CHEBI:30616"/>
    </ligand>
</feature>
<dbReference type="NCBIfam" id="TIGR01351">
    <property type="entry name" value="adk"/>
    <property type="match status" value="1"/>
</dbReference>
<feature type="binding site" evidence="6">
    <location>
        <position position="155"/>
    </location>
    <ligand>
        <name>Zn(2+)</name>
        <dbReference type="ChEBI" id="CHEBI:29105"/>
        <note>structural</note>
    </ligand>
</feature>
<proteinExistence type="inferred from homology"/>
<dbReference type="PRINTS" id="PR00094">
    <property type="entry name" value="ADENYLTKNASE"/>
</dbReference>
<comment type="domain">
    <text evidence="6">Consists of three domains, a large central CORE domain and two small peripheral domains, NMPbind and LID, which undergo movements during catalysis. The LID domain closes over the site of phosphoryl transfer upon ATP binding. Assembling and dissambling the active center during each catalytic cycle provides an effective means to prevent ATP hydrolysis. Some bacteria have evolved a zinc-coordinating structure that stabilizes the LID domain.</text>
</comment>
<dbReference type="eggNOG" id="COG0563">
    <property type="taxonomic scope" value="Bacteria"/>
</dbReference>
<keyword evidence="2 6" id="KW-0545">Nucleotide biosynthesis</keyword>
<keyword evidence="6" id="KW-0862">Zinc</keyword>
<dbReference type="GO" id="GO:0044209">
    <property type="term" value="P:AMP salvage"/>
    <property type="evidence" value="ECO:0007669"/>
    <property type="project" value="UniProtKB-UniRule"/>
</dbReference>
<evidence type="ECO:0000256" key="5">
    <source>
        <dbReference type="ARBA" id="ARBA00022840"/>
    </source>
</evidence>
<comment type="similarity">
    <text evidence="6 7">Belongs to the adenylate kinase family.</text>
</comment>
<dbReference type="InterPro" id="IPR007862">
    <property type="entry name" value="Adenylate_kinase_lid-dom"/>
</dbReference>
<evidence type="ECO:0000259" key="9">
    <source>
        <dbReference type="Pfam" id="PF05191"/>
    </source>
</evidence>
<evidence type="ECO:0000256" key="7">
    <source>
        <dbReference type="RuleBase" id="RU003330"/>
    </source>
</evidence>
<comment type="subunit">
    <text evidence="6 8">Monomer.</text>
</comment>
<evidence type="ECO:0000256" key="4">
    <source>
        <dbReference type="ARBA" id="ARBA00022777"/>
    </source>
</evidence>
<comment type="function">
    <text evidence="6">Catalyzes the reversible transfer of the terminal phosphate group between ATP and AMP. Plays an important role in cellular energy homeostasis and in adenine nucleotide metabolism.</text>
</comment>
<feature type="region of interest" description="LID" evidence="6">
    <location>
        <begin position="128"/>
        <end position="165"/>
    </location>
</feature>
<evidence type="ECO:0000256" key="6">
    <source>
        <dbReference type="HAMAP-Rule" id="MF_00235"/>
    </source>
</evidence>
<dbReference type="SUPFAM" id="SSF57774">
    <property type="entry name" value="Microbial and mitochondrial ADK, insert 'zinc finger' domain"/>
    <property type="match status" value="1"/>
</dbReference>
<feature type="domain" description="Adenylate kinase active site lid" evidence="9">
    <location>
        <begin position="129"/>
        <end position="164"/>
    </location>
</feature>
<feature type="binding site" evidence="6">
    <location>
        <position position="152"/>
    </location>
    <ligand>
        <name>Zn(2+)</name>
        <dbReference type="ChEBI" id="CHEBI:29105"/>
        <note>structural</note>
    </ligand>
</feature>
<organism evidence="10 11">
    <name type="scientific">Mesomycoplasma bovoculi M165/69</name>
    <dbReference type="NCBI Taxonomy" id="743966"/>
    <lineage>
        <taxon>Bacteria</taxon>
        <taxon>Bacillati</taxon>
        <taxon>Mycoplasmatota</taxon>
        <taxon>Mycoplasmoidales</taxon>
        <taxon>Metamycoplasmataceae</taxon>
        <taxon>Mesomycoplasma</taxon>
    </lineage>
</organism>
<dbReference type="Gene3D" id="3.40.50.300">
    <property type="entry name" value="P-loop containing nucleotide triphosphate hydrolases"/>
    <property type="match status" value="1"/>
</dbReference>
<dbReference type="PANTHER" id="PTHR23359">
    <property type="entry name" value="NUCLEOTIDE KINASE"/>
    <property type="match status" value="1"/>
</dbReference>
<sequence length="215" mass="24070">MVNNFDQKKFIFLGAPGSGKGTLAKALVDLADIEHISTGDIFRQKIASDADFAQKINATISSGGYVSDEIVNALVADKLATLGNKGFILDGYPRTLNQAEFLLNSEIKIDGVVYLEISNEVIFNRLSLRRFCPECKQIYHLKNLPPKDGKFCYNDNSEVIQRKDDQPDVIAHRLDVFAKETSLLIDYYEQKGLLFRVDGNEDPKILAKQILAKCH</sequence>
<dbReference type="PATRIC" id="fig|743966.3.peg.319"/>
<keyword evidence="6" id="KW-0963">Cytoplasm</keyword>
<dbReference type="Pfam" id="PF00406">
    <property type="entry name" value="ADK"/>
    <property type="match status" value="1"/>
</dbReference>
<dbReference type="CDD" id="cd01428">
    <property type="entry name" value="ADK"/>
    <property type="match status" value="1"/>
</dbReference>
<dbReference type="GO" id="GO:0005737">
    <property type="term" value="C:cytoplasm"/>
    <property type="evidence" value="ECO:0007669"/>
    <property type="project" value="UniProtKB-SubCell"/>
</dbReference>
<dbReference type="UniPathway" id="UPA00588">
    <property type="reaction ID" value="UER00649"/>
</dbReference>